<dbReference type="Proteomes" id="UP001231915">
    <property type="component" value="Unassembled WGS sequence"/>
</dbReference>
<name>A0ABT7ES82_9GAMM</name>
<dbReference type="EMBL" id="JASJUT010000013">
    <property type="protein sequence ID" value="MDK2597916.1"/>
    <property type="molecule type" value="Genomic_DNA"/>
</dbReference>
<protein>
    <recommendedName>
        <fullName evidence="1">DUF7415 domain-containing protein</fullName>
    </recommendedName>
</protein>
<sequence>MKVLNWNELAELGVLAKINKEMLHPLGLAVMRDTKTGKSAGALVSDDGIWEYDPKLELPEFDEEKIREIVLNQG</sequence>
<accession>A0ABT7ES82</accession>
<organism evidence="2 3">
    <name type="scientific">Pseudoalteromonas obscura</name>
    <dbReference type="NCBI Taxonomy" id="3048491"/>
    <lineage>
        <taxon>Bacteria</taxon>
        <taxon>Pseudomonadati</taxon>
        <taxon>Pseudomonadota</taxon>
        <taxon>Gammaproteobacteria</taxon>
        <taxon>Alteromonadales</taxon>
        <taxon>Pseudoalteromonadaceae</taxon>
        <taxon>Pseudoalteromonas</taxon>
    </lineage>
</organism>
<keyword evidence="3" id="KW-1185">Reference proteome</keyword>
<evidence type="ECO:0000313" key="2">
    <source>
        <dbReference type="EMBL" id="MDK2597916.1"/>
    </source>
</evidence>
<proteinExistence type="predicted"/>
<comment type="caution">
    <text evidence="2">The sequence shown here is derived from an EMBL/GenBank/DDBJ whole genome shotgun (WGS) entry which is preliminary data.</text>
</comment>
<evidence type="ECO:0000259" key="1">
    <source>
        <dbReference type="Pfam" id="PF24187"/>
    </source>
</evidence>
<dbReference type="InterPro" id="IPR055838">
    <property type="entry name" value="DUF7415"/>
</dbReference>
<dbReference type="Pfam" id="PF24187">
    <property type="entry name" value="DUF7415"/>
    <property type="match status" value="1"/>
</dbReference>
<gene>
    <name evidence="2" type="ORF">QNM18_22890</name>
</gene>
<reference evidence="2 3" key="1">
    <citation type="submission" date="2023-05" db="EMBL/GenBank/DDBJ databases">
        <title>Pseudoalteromonas ardens sp. nov., Pseudoalteromonas obscura sp. nov., and Pseudoalteromonas umbrosa sp. nov., isolated from the coral Montipora capitata.</title>
        <authorList>
            <person name="Thomas E.M."/>
            <person name="Smith E.M."/>
            <person name="Papke E."/>
            <person name="Shlafstein M.D."/>
            <person name="Oline D.K."/>
            <person name="Videau P."/>
            <person name="Saw J.H."/>
            <person name="Strangman W.K."/>
            <person name="Ushijima B."/>
        </authorList>
    </citation>
    <scope>NUCLEOTIDE SEQUENCE [LARGE SCALE GENOMIC DNA]</scope>
    <source>
        <strain evidence="2 3">P94</strain>
    </source>
</reference>
<feature type="domain" description="DUF7415" evidence="1">
    <location>
        <begin position="3"/>
        <end position="46"/>
    </location>
</feature>
<evidence type="ECO:0000313" key="3">
    <source>
        <dbReference type="Proteomes" id="UP001231915"/>
    </source>
</evidence>
<dbReference type="RefSeq" id="WP_284138546.1">
    <property type="nucleotide sequence ID" value="NZ_JASJUT010000013.1"/>
</dbReference>